<evidence type="ECO:0000313" key="3">
    <source>
        <dbReference type="Proteomes" id="UP000291404"/>
    </source>
</evidence>
<dbReference type="VEuPathDB" id="MicrosporidiaDB:CWI39_0215p0010"/>
<protein>
    <submittedName>
        <fullName evidence="2">Uncharacterized protein</fullName>
    </submittedName>
</protein>
<dbReference type="Proteomes" id="UP000291404">
    <property type="component" value="Unassembled WGS sequence"/>
</dbReference>
<proteinExistence type="predicted"/>
<dbReference type="AlphaFoldDB" id="A0A4Q9LE99"/>
<evidence type="ECO:0000256" key="1">
    <source>
        <dbReference type="SAM" id="Phobius"/>
    </source>
</evidence>
<name>A0A4Q9LE99_9MICR</name>
<dbReference type="EMBL" id="PITI01000555">
    <property type="protein sequence ID" value="TBU05906.1"/>
    <property type="molecule type" value="Genomic_DNA"/>
</dbReference>
<evidence type="ECO:0000313" key="2">
    <source>
        <dbReference type="EMBL" id="TBU05906.1"/>
    </source>
</evidence>
<accession>A0A4Q9LE99</accession>
<keyword evidence="1" id="KW-1133">Transmembrane helix</keyword>
<keyword evidence="1" id="KW-0812">Transmembrane</keyword>
<keyword evidence="3" id="KW-1185">Reference proteome</keyword>
<reference evidence="2 3" key="1">
    <citation type="submission" date="2017-12" db="EMBL/GenBank/DDBJ databases">
        <authorList>
            <person name="Pombert J.-F."/>
            <person name="Haag K.L."/>
            <person name="Ebert D."/>
        </authorList>
    </citation>
    <scope>NUCLEOTIDE SEQUENCE [LARGE SCALE GENOMIC DNA]</scope>
    <source>
        <strain evidence="2">BE-OM-2</strain>
    </source>
</reference>
<feature type="transmembrane region" description="Helical" evidence="1">
    <location>
        <begin position="12"/>
        <end position="32"/>
    </location>
</feature>
<comment type="caution">
    <text evidence="2">The sequence shown here is derived from an EMBL/GenBank/DDBJ whole genome shotgun (WGS) entry which is preliminary data.</text>
</comment>
<keyword evidence="1" id="KW-0472">Membrane</keyword>
<dbReference type="VEuPathDB" id="MicrosporidiaDB:CWI36_0555p0020"/>
<sequence length="260" mass="30171">MSFWRTKTFRISTIIVLGLIIVGLLIGGIGYYKATNAIKDFERDFKNVSKTEQFKNHLSKVKNANIAFFLILEGFKIFWIVDPKDNIIKIFKKNEALGTDKTPKQFQINYSMDLQKIERASNFLDLFSFEQSGFTKILPNLGFLAKIGLKFKRKHSIKDIYNAVKIFDNELNRQLNFKQRTFLVLEIIGVKNIIVYKLHMKHGENTFLGVSTALTFESLKINDEVYFVSDFITYIAEKVYKEATTDAILNEFKKIFNINA</sequence>
<gene>
    <name evidence="2" type="ORF">CWI36_0555p0020</name>
</gene>
<organism evidence="2 3">
    <name type="scientific">Hamiltosporidium magnivora</name>
    <dbReference type="NCBI Taxonomy" id="148818"/>
    <lineage>
        <taxon>Eukaryota</taxon>
        <taxon>Fungi</taxon>
        <taxon>Fungi incertae sedis</taxon>
        <taxon>Microsporidia</taxon>
        <taxon>Dubosqiidae</taxon>
        <taxon>Hamiltosporidium</taxon>
    </lineage>
</organism>